<accession>A0BGQ0</accession>
<sequence>MINQFGTNLLFLFYIFSYLINYLPNLINITNKYNKFLFSYINPTFKRIYKIIISFSKSNQTKQQLFFIQIGCFHLQLTQLKIISIRHSRCQMIVSKLLKMPSPTITLYLLIKQNSSFVLKISILLSLSSSYQFISDQIFNTFFEQYTDLLYLFVLIMISKFSYIFQFSQFCSLIEFILNKFKKSLVAPLIFIIKQAVTLFALILLQSTDKFFMYPNFHPLSKSLQFHQKYVEMVFIWGIQYQQDKIMKLIQKASQRQQNIFVTFMGILETNLGKIADNRKFSLINIKYIKYYKILYLQLKYFLNEICVCNLIQSFWHLRF</sequence>
<evidence type="ECO:0000313" key="2">
    <source>
        <dbReference type="EMBL" id="CAK57717.1"/>
    </source>
</evidence>
<protein>
    <recommendedName>
        <fullName evidence="4">Transmembrane protein</fullName>
    </recommendedName>
</protein>
<feature type="transmembrane region" description="Helical" evidence="1">
    <location>
        <begin position="117"/>
        <end position="134"/>
    </location>
</feature>
<evidence type="ECO:0000256" key="1">
    <source>
        <dbReference type="SAM" id="Phobius"/>
    </source>
</evidence>
<feature type="transmembrane region" description="Helical" evidence="1">
    <location>
        <begin position="185"/>
        <end position="205"/>
    </location>
</feature>
<keyword evidence="1" id="KW-0472">Membrane</keyword>
<dbReference type="OrthoDB" id="10642202at2759"/>
<reference evidence="2 3" key="1">
    <citation type="journal article" date="2006" name="Nature">
        <title>Global trends of whole-genome duplications revealed by the ciliate Paramecium tetraurelia.</title>
        <authorList>
            <consortium name="Genoscope"/>
            <person name="Aury J.-M."/>
            <person name="Jaillon O."/>
            <person name="Duret L."/>
            <person name="Noel B."/>
            <person name="Jubin C."/>
            <person name="Porcel B.M."/>
            <person name="Segurens B."/>
            <person name="Daubin V."/>
            <person name="Anthouard V."/>
            <person name="Aiach N."/>
            <person name="Arnaiz O."/>
            <person name="Billaut A."/>
            <person name="Beisson J."/>
            <person name="Blanc I."/>
            <person name="Bouhouche K."/>
            <person name="Camara F."/>
            <person name="Duharcourt S."/>
            <person name="Guigo R."/>
            <person name="Gogendeau D."/>
            <person name="Katinka M."/>
            <person name="Keller A.-M."/>
            <person name="Kissmehl R."/>
            <person name="Klotz C."/>
            <person name="Koll F."/>
            <person name="Le Moue A."/>
            <person name="Lepere C."/>
            <person name="Malinsky S."/>
            <person name="Nowacki M."/>
            <person name="Nowak J.K."/>
            <person name="Plattner H."/>
            <person name="Poulain J."/>
            <person name="Ruiz F."/>
            <person name="Serrano V."/>
            <person name="Zagulski M."/>
            <person name="Dessen P."/>
            <person name="Betermier M."/>
            <person name="Weissenbach J."/>
            <person name="Scarpelli C."/>
            <person name="Schachter V."/>
            <person name="Sperling L."/>
            <person name="Meyer E."/>
            <person name="Cohen J."/>
            <person name="Wincker P."/>
        </authorList>
    </citation>
    <scope>NUCLEOTIDE SEQUENCE [LARGE SCALE GENOMIC DNA]</scope>
    <source>
        <strain evidence="2 3">Stock d4-2</strain>
    </source>
</reference>
<organism evidence="2 3">
    <name type="scientific">Paramecium tetraurelia</name>
    <dbReference type="NCBI Taxonomy" id="5888"/>
    <lineage>
        <taxon>Eukaryota</taxon>
        <taxon>Sar</taxon>
        <taxon>Alveolata</taxon>
        <taxon>Ciliophora</taxon>
        <taxon>Intramacronucleata</taxon>
        <taxon>Oligohymenophorea</taxon>
        <taxon>Peniculida</taxon>
        <taxon>Parameciidae</taxon>
        <taxon>Paramecium</taxon>
    </lineage>
</organism>
<dbReference type="AlphaFoldDB" id="A0BGQ0"/>
<keyword evidence="1" id="KW-1133">Transmembrane helix</keyword>
<name>A0BGQ0_PARTE</name>
<dbReference type="HOGENOM" id="CLU_870039_0_0_1"/>
<proteinExistence type="predicted"/>
<evidence type="ECO:0008006" key="4">
    <source>
        <dbReference type="Google" id="ProtNLM"/>
    </source>
</evidence>
<feature type="transmembrane region" description="Helical" evidence="1">
    <location>
        <begin position="6"/>
        <end position="27"/>
    </location>
</feature>
<feature type="transmembrane region" description="Helical" evidence="1">
    <location>
        <begin position="146"/>
        <end position="165"/>
    </location>
</feature>
<evidence type="ECO:0000313" key="3">
    <source>
        <dbReference type="Proteomes" id="UP000000600"/>
    </source>
</evidence>
<dbReference type="GeneID" id="5010899"/>
<keyword evidence="1" id="KW-0812">Transmembrane</keyword>
<dbReference type="EMBL" id="CT867993">
    <property type="protein sequence ID" value="CAK57717.1"/>
    <property type="molecule type" value="Genomic_DNA"/>
</dbReference>
<dbReference type="KEGG" id="ptm:GSPATT00028752001"/>
<dbReference type="InParanoid" id="A0BGQ0"/>
<dbReference type="Proteomes" id="UP000000600">
    <property type="component" value="Unassembled WGS sequence"/>
</dbReference>
<dbReference type="RefSeq" id="XP_001425115.1">
    <property type="nucleotide sequence ID" value="XM_001425078.1"/>
</dbReference>
<gene>
    <name evidence="2" type="ORF">GSPATT00028752001</name>
</gene>
<keyword evidence="3" id="KW-1185">Reference proteome</keyword>